<dbReference type="Gramene" id="EOY20459">
    <property type="protein sequence ID" value="EOY20459"/>
    <property type="gene ID" value="TCM_046065"/>
</dbReference>
<dbReference type="HOGENOM" id="CLU_2377030_0_0_1"/>
<dbReference type="AlphaFoldDB" id="S1SMT8"/>
<keyword evidence="2" id="KW-1185">Reference proteome</keyword>
<dbReference type="EMBL" id="KE133219">
    <property type="protein sequence ID" value="EOY20459.1"/>
    <property type="molecule type" value="Genomic_DNA"/>
</dbReference>
<reference evidence="1 2" key="1">
    <citation type="journal article" date="2013" name="Genome Biol.">
        <title>The genome sequence of the most widely cultivated cacao type and its use to identify candidate genes regulating pod color.</title>
        <authorList>
            <person name="Motamayor J.C."/>
            <person name="Mockaitis K."/>
            <person name="Schmutz J."/>
            <person name="Haiminen N."/>
            <person name="Iii D.L."/>
            <person name="Cornejo O."/>
            <person name="Findley S.D."/>
            <person name="Zheng P."/>
            <person name="Utro F."/>
            <person name="Royaert S."/>
            <person name="Saski C."/>
            <person name="Jenkins J."/>
            <person name="Podicheti R."/>
            <person name="Zhao M."/>
            <person name="Scheffler B.E."/>
            <person name="Stack J.C."/>
            <person name="Feltus F.A."/>
            <person name="Mustiga G.M."/>
            <person name="Amores F."/>
            <person name="Phillips W."/>
            <person name="Marelli J.P."/>
            <person name="May G.D."/>
            <person name="Shapiro H."/>
            <person name="Ma J."/>
            <person name="Bustamante C.D."/>
            <person name="Schnell R.J."/>
            <person name="Main D."/>
            <person name="Gilbert D."/>
            <person name="Parida L."/>
            <person name="Kuhn D.N."/>
        </authorList>
    </citation>
    <scope>NUCLEOTIDE SEQUENCE [LARGE SCALE GENOMIC DNA]</scope>
    <source>
        <strain evidence="2">cv. Matina 1-6</strain>
    </source>
</reference>
<accession>S1SMT8</accession>
<proteinExistence type="predicted"/>
<sequence>MLNLINCPILKTFTSNSVIDEVGDEPQIDQNAQVGDEPQIDQNAQGNNSALFNEKVIFPGLKTLTIKAMGSCRRIWQDQLTVNSFCKLNNIWVRL</sequence>
<protein>
    <submittedName>
        <fullName evidence="1">Uncharacterized protein</fullName>
    </submittedName>
</protein>
<name>S1SMT8_THECC</name>
<evidence type="ECO:0000313" key="1">
    <source>
        <dbReference type="EMBL" id="EOY20459.1"/>
    </source>
</evidence>
<dbReference type="Proteomes" id="UP000026915">
    <property type="component" value="Unassembled WGS sequence"/>
</dbReference>
<dbReference type="InParanoid" id="S1SMT8"/>
<evidence type="ECO:0000313" key="2">
    <source>
        <dbReference type="Proteomes" id="UP000026915"/>
    </source>
</evidence>
<gene>
    <name evidence="1" type="ORF">TCM_046065</name>
</gene>
<organism evidence="1 2">
    <name type="scientific">Theobroma cacao</name>
    <name type="common">Cacao</name>
    <name type="synonym">Cocoa</name>
    <dbReference type="NCBI Taxonomy" id="3641"/>
    <lineage>
        <taxon>Eukaryota</taxon>
        <taxon>Viridiplantae</taxon>
        <taxon>Streptophyta</taxon>
        <taxon>Embryophyta</taxon>
        <taxon>Tracheophyta</taxon>
        <taxon>Spermatophyta</taxon>
        <taxon>Magnoliopsida</taxon>
        <taxon>eudicotyledons</taxon>
        <taxon>Gunneridae</taxon>
        <taxon>Pentapetalae</taxon>
        <taxon>rosids</taxon>
        <taxon>malvids</taxon>
        <taxon>Malvales</taxon>
        <taxon>Malvaceae</taxon>
        <taxon>Byttnerioideae</taxon>
        <taxon>Theobroma</taxon>
    </lineage>
</organism>